<keyword evidence="5 6" id="KW-0472">Membrane</keyword>
<gene>
    <name evidence="7" type="ORF">ELQ92_12950</name>
</gene>
<dbReference type="Gene3D" id="1.20.1250.20">
    <property type="entry name" value="MFS general substrate transporter like domains"/>
    <property type="match status" value="2"/>
</dbReference>
<evidence type="ECO:0000256" key="5">
    <source>
        <dbReference type="ARBA" id="ARBA00023136"/>
    </source>
</evidence>
<sequence>MKRAFSFESTSSLVLVTAGTGLIAATYGLIRLAFGLFLPDVRRELGLALDTAGVISGGASVVYCVGAIAGFILASRHARIIATAATIAGAAGALGMAVAPNVTLFAVFAIGSSAGAGLASPALVTLVGRNLPERSVPRFQTVVNAGTGPGLALAGLLALLLLPDWRAAWFLSAVFTVIVGVLVLLADRGPAPDASPARALPPLSWYVDHTRVIVAALLMGFGSAAVWTYARTVLVDAGSGETLSITAWVALGLGGSTVILSSRFTDRAEPRHLWAVTAGLIAITSAIVGVGSERPAVILGAAVIFGWAYTAGSGALIGWTMRIDSERAAAGTALLFVVLILGQAIGAVAAGLLVVVAGYPLAFLAAAAVGAGAAGMGVTRTRHGSDPGPAAAGSLR</sequence>
<proteinExistence type="predicted"/>
<accession>A0A3S4BYG0</accession>
<keyword evidence="8" id="KW-1185">Reference proteome</keyword>
<dbReference type="Proteomes" id="UP000288603">
    <property type="component" value="Unassembled WGS sequence"/>
</dbReference>
<feature type="transmembrane region" description="Helical" evidence="6">
    <location>
        <begin position="297"/>
        <end position="321"/>
    </location>
</feature>
<evidence type="ECO:0000256" key="3">
    <source>
        <dbReference type="ARBA" id="ARBA00022692"/>
    </source>
</evidence>
<feature type="transmembrane region" description="Helical" evidence="6">
    <location>
        <begin position="212"/>
        <end position="230"/>
    </location>
</feature>
<feature type="transmembrane region" description="Helical" evidence="6">
    <location>
        <begin position="242"/>
        <end position="261"/>
    </location>
</feature>
<feature type="transmembrane region" description="Helical" evidence="6">
    <location>
        <begin position="139"/>
        <end position="161"/>
    </location>
</feature>
<reference evidence="7 8" key="1">
    <citation type="submission" date="2018-12" db="EMBL/GenBank/DDBJ databases">
        <authorList>
            <person name="Li F."/>
        </authorList>
    </citation>
    <scope>NUCLEOTIDE SEQUENCE [LARGE SCALE GENOMIC DNA]</scope>
    <source>
        <strain evidence="7 8">8H24J-4-2</strain>
    </source>
</reference>
<evidence type="ECO:0000313" key="8">
    <source>
        <dbReference type="Proteomes" id="UP000288603"/>
    </source>
</evidence>
<feature type="transmembrane region" description="Helical" evidence="6">
    <location>
        <begin position="12"/>
        <end position="34"/>
    </location>
</feature>
<organism evidence="7 8">
    <name type="scientific">Labedella populi</name>
    <dbReference type="NCBI Taxonomy" id="2498850"/>
    <lineage>
        <taxon>Bacteria</taxon>
        <taxon>Bacillati</taxon>
        <taxon>Actinomycetota</taxon>
        <taxon>Actinomycetes</taxon>
        <taxon>Micrococcales</taxon>
        <taxon>Microbacteriaceae</taxon>
        <taxon>Labedella</taxon>
    </lineage>
</organism>
<evidence type="ECO:0000256" key="1">
    <source>
        <dbReference type="ARBA" id="ARBA00004651"/>
    </source>
</evidence>
<dbReference type="GO" id="GO:0022857">
    <property type="term" value="F:transmembrane transporter activity"/>
    <property type="evidence" value="ECO:0007669"/>
    <property type="project" value="InterPro"/>
</dbReference>
<dbReference type="OrthoDB" id="2957247at2"/>
<feature type="transmembrane region" description="Helical" evidence="6">
    <location>
        <begin position="54"/>
        <end position="73"/>
    </location>
</feature>
<keyword evidence="4 6" id="KW-1133">Transmembrane helix</keyword>
<dbReference type="InterPro" id="IPR050189">
    <property type="entry name" value="MFS_Efflux_Transporters"/>
</dbReference>
<feature type="transmembrane region" description="Helical" evidence="6">
    <location>
        <begin position="167"/>
        <end position="186"/>
    </location>
</feature>
<dbReference type="InterPro" id="IPR036259">
    <property type="entry name" value="MFS_trans_sf"/>
</dbReference>
<evidence type="ECO:0000313" key="7">
    <source>
        <dbReference type="EMBL" id="RWZ59175.1"/>
    </source>
</evidence>
<protein>
    <submittedName>
        <fullName evidence="7">MFS transporter</fullName>
    </submittedName>
</protein>
<dbReference type="EMBL" id="RZNC01000005">
    <property type="protein sequence ID" value="RWZ59175.1"/>
    <property type="molecule type" value="Genomic_DNA"/>
</dbReference>
<evidence type="ECO:0000256" key="2">
    <source>
        <dbReference type="ARBA" id="ARBA00022475"/>
    </source>
</evidence>
<name>A0A3S4BYG0_9MICO</name>
<dbReference type="SUPFAM" id="SSF103473">
    <property type="entry name" value="MFS general substrate transporter"/>
    <property type="match status" value="1"/>
</dbReference>
<evidence type="ECO:0000256" key="6">
    <source>
        <dbReference type="SAM" id="Phobius"/>
    </source>
</evidence>
<feature type="transmembrane region" description="Helical" evidence="6">
    <location>
        <begin position="361"/>
        <end position="379"/>
    </location>
</feature>
<dbReference type="GO" id="GO:0005886">
    <property type="term" value="C:plasma membrane"/>
    <property type="evidence" value="ECO:0007669"/>
    <property type="project" value="UniProtKB-SubCell"/>
</dbReference>
<feature type="transmembrane region" description="Helical" evidence="6">
    <location>
        <begin position="273"/>
        <end position="291"/>
    </location>
</feature>
<dbReference type="RefSeq" id="WP_128499668.1">
    <property type="nucleotide sequence ID" value="NZ_RZNC01000005.1"/>
</dbReference>
<dbReference type="PANTHER" id="PTHR43124">
    <property type="entry name" value="PURINE EFFLUX PUMP PBUE"/>
    <property type="match status" value="1"/>
</dbReference>
<comment type="subcellular location">
    <subcellularLocation>
        <location evidence="1">Cell membrane</location>
        <topology evidence="1">Multi-pass membrane protein</topology>
    </subcellularLocation>
</comment>
<dbReference type="InterPro" id="IPR011701">
    <property type="entry name" value="MFS"/>
</dbReference>
<feature type="transmembrane region" description="Helical" evidence="6">
    <location>
        <begin position="105"/>
        <end position="127"/>
    </location>
</feature>
<dbReference type="Pfam" id="PF07690">
    <property type="entry name" value="MFS_1"/>
    <property type="match status" value="1"/>
</dbReference>
<keyword evidence="2" id="KW-1003">Cell membrane</keyword>
<keyword evidence="3 6" id="KW-0812">Transmembrane</keyword>
<feature type="transmembrane region" description="Helical" evidence="6">
    <location>
        <begin position="333"/>
        <end position="355"/>
    </location>
</feature>
<evidence type="ECO:0000256" key="4">
    <source>
        <dbReference type="ARBA" id="ARBA00022989"/>
    </source>
</evidence>
<comment type="caution">
    <text evidence="7">The sequence shown here is derived from an EMBL/GenBank/DDBJ whole genome shotgun (WGS) entry which is preliminary data.</text>
</comment>
<dbReference type="PANTHER" id="PTHR43124:SF3">
    <property type="entry name" value="CHLORAMPHENICOL EFFLUX PUMP RV0191"/>
    <property type="match status" value="1"/>
</dbReference>
<feature type="transmembrane region" description="Helical" evidence="6">
    <location>
        <begin position="80"/>
        <end position="99"/>
    </location>
</feature>
<dbReference type="AlphaFoldDB" id="A0A3S4BYG0"/>